<evidence type="ECO:0000313" key="3">
    <source>
        <dbReference type="EMBL" id="MCC9632234.1"/>
    </source>
</evidence>
<dbReference type="GO" id="GO:0006935">
    <property type="term" value="P:chemotaxis"/>
    <property type="evidence" value="ECO:0007669"/>
    <property type="project" value="UniProtKB-KW"/>
</dbReference>
<dbReference type="RefSeq" id="WP_230225090.1">
    <property type="nucleotide sequence ID" value="NZ_JAJKFT010000010.1"/>
</dbReference>
<name>A0A9X1SN11_9BACT</name>
<dbReference type="SUPFAM" id="SSF103039">
    <property type="entry name" value="CheC-like"/>
    <property type="match status" value="1"/>
</dbReference>
<accession>A0A9X1SN11</accession>
<evidence type="ECO:0000256" key="1">
    <source>
        <dbReference type="ARBA" id="ARBA00022500"/>
    </source>
</evidence>
<comment type="caution">
    <text evidence="3">The sequence shown here is derived from an EMBL/GenBank/DDBJ whole genome shotgun (WGS) entry which is preliminary data.</text>
</comment>
<evidence type="ECO:0000313" key="4">
    <source>
        <dbReference type="Proteomes" id="UP001139103"/>
    </source>
</evidence>
<dbReference type="InterPro" id="IPR028976">
    <property type="entry name" value="CheC-like_sf"/>
</dbReference>
<reference evidence="3" key="1">
    <citation type="submission" date="2021-11" db="EMBL/GenBank/DDBJ databases">
        <title>Genome sequence.</title>
        <authorList>
            <person name="Sun Q."/>
        </authorList>
    </citation>
    <scope>NUCLEOTIDE SEQUENCE</scope>
    <source>
        <strain evidence="3">JC732</strain>
    </source>
</reference>
<dbReference type="PANTHER" id="PTHR39452:SF1">
    <property type="entry name" value="CHEY-P PHOSPHATASE CHEX"/>
    <property type="match status" value="1"/>
</dbReference>
<dbReference type="AlphaFoldDB" id="A0A9X1SN11"/>
<sequence>MATAEITTSAGFTCTDPVLTQAVVESVAAALTMCNTSARCVGVAGVPMGEKGLVTGIIGVHGKVSGFITINMSERMVIKAVEGLLQDEFGKLTSQVVDGAGEITNIICGGIKSKLAKTPWAFQGITVPSVIIGEGYRMAFARGLEFVSATFEHNDPDAVMLEDRLMSVSMSFLRL</sequence>
<feature type="domain" description="Chemotaxis phosphatase CheX-like" evidence="2">
    <location>
        <begin position="54"/>
        <end position="152"/>
    </location>
</feature>
<keyword evidence="1" id="KW-0145">Chemotaxis</keyword>
<proteinExistence type="predicted"/>
<dbReference type="Gene3D" id="3.40.1550.10">
    <property type="entry name" value="CheC-like"/>
    <property type="match status" value="1"/>
</dbReference>
<dbReference type="PANTHER" id="PTHR39452">
    <property type="entry name" value="CHEY-P PHOSPHATASE CHEX"/>
    <property type="match status" value="1"/>
</dbReference>
<dbReference type="Proteomes" id="UP001139103">
    <property type="component" value="Unassembled WGS sequence"/>
</dbReference>
<evidence type="ECO:0000259" key="2">
    <source>
        <dbReference type="Pfam" id="PF13690"/>
    </source>
</evidence>
<dbReference type="InterPro" id="IPR038756">
    <property type="entry name" value="CheX-like"/>
</dbReference>
<dbReference type="InterPro" id="IPR028051">
    <property type="entry name" value="CheX-like_dom"/>
</dbReference>
<keyword evidence="4" id="KW-1185">Reference proteome</keyword>
<dbReference type="Pfam" id="PF13690">
    <property type="entry name" value="CheX"/>
    <property type="match status" value="1"/>
</dbReference>
<protein>
    <submittedName>
        <fullName evidence="3">Chemotaxis protein CheX</fullName>
    </submittedName>
</protein>
<dbReference type="EMBL" id="JAJKFT010000010">
    <property type="protein sequence ID" value="MCC9632234.1"/>
    <property type="molecule type" value="Genomic_DNA"/>
</dbReference>
<gene>
    <name evidence="3" type="ORF">LOC68_27895</name>
</gene>
<organism evidence="3 4">
    <name type="scientific">Blastopirellula sediminis</name>
    <dbReference type="NCBI Taxonomy" id="2894196"/>
    <lineage>
        <taxon>Bacteria</taxon>
        <taxon>Pseudomonadati</taxon>
        <taxon>Planctomycetota</taxon>
        <taxon>Planctomycetia</taxon>
        <taxon>Pirellulales</taxon>
        <taxon>Pirellulaceae</taxon>
        <taxon>Blastopirellula</taxon>
    </lineage>
</organism>
<dbReference type="CDD" id="cd17906">
    <property type="entry name" value="CheX"/>
    <property type="match status" value="1"/>
</dbReference>